<gene>
    <name evidence="2" type="ORF">C4561_01480</name>
</gene>
<keyword evidence="1" id="KW-0472">Membrane</keyword>
<proteinExistence type="predicted"/>
<accession>A0A3A4ZF01</accession>
<protein>
    <submittedName>
        <fullName evidence="2">Uncharacterized protein</fullName>
    </submittedName>
</protein>
<reference evidence="2 3" key="1">
    <citation type="journal article" date="2017" name="ISME J.">
        <title>Energy and carbon metabolisms in a deep terrestrial subsurface fluid microbial community.</title>
        <authorList>
            <person name="Momper L."/>
            <person name="Jungbluth S.P."/>
            <person name="Lee M.D."/>
            <person name="Amend J.P."/>
        </authorList>
    </citation>
    <scope>NUCLEOTIDE SEQUENCE [LARGE SCALE GENOMIC DNA]</scope>
    <source>
        <strain evidence="2">SURF_46</strain>
    </source>
</reference>
<comment type="caution">
    <text evidence="2">The sequence shown here is derived from an EMBL/GenBank/DDBJ whole genome shotgun (WGS) entry which is preliminary data.</text>
</comment>
<keyword evidence="1" id="KW-0812">Transmembrane</keyword>
<evidence type="ECO:0000313" key="3">
    <source>
        <dbReference type="Proteomes" id="UP000265540"/>
    </source>
</evidence>
<dbReference type="AlphaFoldDB" id="A0A3A4ZF01"/>
<feature type="transmembrane region" description="Helical" evidence="1">
    <location>
        <begin position="12"/>
        <end position="30"/>
    </location>
</feature>
<keyword evidence="1" id="KW-1133">Transmembrane helix</keyword>
<dbReference type="EMBL" id="QZJF01000007">
    <property type="protein sequence ID" value="RJR27754.1"/>
    <property type="molecule type" value="Genomic_DNA"/>
</dbReference>
<name>A0A3A4ZF01_UNCKA</name>
<organism evidence="2 3">
    <name type="scientific">candidate division WWE3 bacterium</name>
    <dbReference type="NCBI Taxonomy" id="2053526"/>
    <lineage>
        <taxon>Bacteria</taxon>
        <taxon>Katanobacteria</taxon>
    </lineage>
</organism>
<evidence type="ECO:0000256" key="1">
    <source>
        <dbReference type="SAM" id="Phobius"/>
    </source>
</evidence>
<evidence type="ECO:0000313" key="2">
    <source>
        <dbReference type="EMBL" id="RJR27754.1"/>
    </source>
</evidence>
<dbReference type="Proteomes" id="UP000265540">
    <property type="component" value="Unassembled WGS sequence"/>
</dbReference>
<sequence>MTMGNGSLSLKWIAIIIAAVSLTAGATTALNRAVGSDAKALVEEALKQRAEVSQELFFSKERGILLEAKVSALEAELRKMQLSLDGIHVETQKQTSILIKLEEQVSYLRKP</sequence>